<accession>A0A6C0IUI6</accession>
<feature type="region of interest" description="Disordered" evidence="1">
    <location>
        <begin position="1"/>
        <end position="23"/>
    </location>
</feature>
<name>A0A6C0IUI6_9ZZZZ</name>
<reference evidence="2" key="1">
    <citation type="journal article" date="2020" name="Nature">
        <title>Giant virus diversity and host interactions through global metagenomics.</title>
        <authorList>
            <person name="Schulz F."/>
            <person name="Roux S."/>
            <person name="Paez-Espino D."/>
            <person name="Jungbluth S."/>
            <person name="Walsh D.A."/>
            <person name="Denef V.J."/>
            <person name="McMahon K.D."/>
            <person name="Konstantinidis K.T."/>
            <person name="Eloe-Fadrosh E.A."/>
            <person name="Kyrpides N.C."/>
            <person name="Woyke T."/>
        </authorList>
    </citation>
    <scope>NUCLEOTIDE SEQUENCE</scope>
    <source>
        <strain evidence="2">GVMAG-M-3300024261-8</strain>
    </source>
</reference>
<dbReference type="EMBL" id="MN740240">
    <property type="protein sequence ID" value="QHT95487.1"/>
    <property type="molecule type" value="Genomic_DNA"/>
</dbReference>
<evidence type="ECO:0000256" key="1">
    <source>
        <dbReference type="SAM" id="MobiDB-lite"/>
    </source>
</evidence>
<dbReference type="AlphaFoldDB" id="A0A6C0IUI6"/>
<evidence type="ECO:0000313" key="2">
    <source>
        <dbReference type="EMBL" id="QHT95487.1"/>
    </source>
</evidence>
<organism evidence="2">
    <name type="scientific">viral metagenome</name>
    <dbReference type="NCBI Taxonomy" id="1070528"/>
    <lineage>
        <taxon>unclassified sequences</taxon>
        <taxon>metagenomes</taxon>
        <taxon>organismal metagenomes</taxon>
    </lineage>
</organism>
<protein>
    <submittedName>
        <fullName evidence="2">Uncharacterized protein</fullName>
    </submittedName>
</protein>
<proteinExistence type="predicted"/>
<sequence>MNTSNREHPQNNPLESKAYPTKHKNDLGGTVQWIFIQHKQTSSSDKKKKYVF</sequence>